<evidence type="ECO:0000256" key="1">
    <source>
        <dbReference type="SAM" id="MobiDB-lite"/>
    </source>
</evidence>
<feature type="region of interest" description="Disordered" evidence="1">
    <location>
        <begin position="235"/>
        <end position="277"/>
    </location>
</feature>
<dbReference type="Proteomes" id="UP000800094">
    <property type="component" value="Unassembled WGS sequence"/>
</dbReference>
<gene>
    <name evidence="5" type="ORF">BU26DRAFT_136657</name>
</gene>
<dbReference type="Gene3D" id="2.120.10.30">
    <property type="entry name" value="TolB, C-terminal domain"/>
    <property type="match status" value="1"/>
</dbReference>
<sequence length="677" mass="73653">MSYCSMRLLRYFLKGLQSQSYIASKMNRFGFVCLLLWLFKVTKAQDTGPSNYCDSLGICYSSFTNSQDITYGIAIPELDSAPFDTILQIVAPAQNQWAAMAWGGQMTYNPLTVAWPNGDSVVVSSRMATGLNLPQPYAGAEYTYLRGTGVNDTHWTLTVRCRGCSSWVYGDTRTSLDPLNSTQFAWAQSETPVLDPASNASAFQAHDNFGHWSHDLNAARSNQFDAWVSDNILPTSTPSSTPLPTSAPTQSITTSTVSTTTSATGGNSTSLPTACPGVSEPATPFRIAEGWRATKVAGDLTAARGIVLDSQGRLLIVENGRGISQHTLSTDGCVESSRLLIPQTDLNHGIYLSPDSFTLYASSMTTAWSWEYDPASGNVSDTRSVLVTGMYPGGHVTRTLIVPPHRPDLLLVSHGSNGNLDYGALDPAIARAVVKAFDLTTVPEGGYSYSSDGYLAGYGLRNEVALTFDGNNMLWGVENGADSLTRTINATSTDIHIDNPADELNYLGDVTQPNNDWYGYPTCHTVWSPDVITDRSFAVGDQFVLAPNATFDDETCVERSVPPHLSFQAHSAPLDAKFDSDYSNLYITLHGSWNRQPATGYRLVIVPYRQRESDGGYEPVAAANSSEGYQDIFWHDDVTQCSAVRCARPVGLVFVGDRLYMTSDAAMEGELFLLERL</sequence>
<keyword evidence="6" id="KW-1185">Reference proteome</keyword>
<proteinExistence type="predicted"/>
<dbReference type="RefSeq" id="XP_033689338.1">
    <property type="nucleotide sequence ID" value="XM_033819757.1"/>
</dbReference>
<dbReference type="OrthoDB" id="507128at2759"/>
<feature type="domain" description="Cellobiose dehydrogenase-like cytochrome" evidence="3">
    <location>
        <begin position="52"/>
        <end position="225"/>
    </location>
</feature>
<dbReference type="InterPro" id="IPR054539">
    <property type="entry name" value="Beta-prop_PDH"/>
</dbReference>
<dbReference type="GeneID" id="54573087"/>
<dbReference type="SUPFAM" id="SSF50952">
    <property type="entry name" value="Soluble quinoprotein glucose dehydrogenase"/>
    <property type="match status" value="1"/>
</dbReference>
<evidence type="ECO:0000313" key="5">
    <source>
        <dbReference type="EMBL" id="KAF2254334.1"/>
    </source>
</evidence>
<dbReference type="SUPFAM" id="SSF49344">
    <property type="entry name" value="CBD9-like"/>
    <property type="match status" value="1"/>
</dbReference>
<dbReference type="PANTHER" id="PTHR47797:SF5">
    <property type="entry name" value="CELLOBIOSE DEHYDROGENASE CYTOCHROME DOMAIN-CONTAINING PROTEIN"/>
    <property type="match status" value="1"/>
</dbReference>
<reference evidence="5" key="1">
    <citation type="journal article" date="2020" name="Stud. Mycol.">
        <title>101 Dothideomycetes genomes: a test case for predicting lifestyles and emergence of pathogens.</title>
        <authorList>
            <person name="Haridas S."/>
            <person name="Albert R."/>
            <person name="Binder M."/>
            <person name="Bloem J."/>
            <person name="Labutti K."/>
            <person name="Salamov A."/>
            <person name="Andreopoulos B."/>
            <person name="Baker S."/>
            <person name="Barry K."/>
            <person name="Bills G."/>
            <person name="Bluhm B."/>
            <person name="Cannon C."/>
            <person name="Castanera R."/>
            <person name="Culley D."/>
            <person name="Daum C."/>
            <person name="Ezra D."/>
            <person name="Gonzalez J."/>
            <person name="Henrissat B."/>
            <person name="Kuo A."/>
            <person name="Liang C."/>
            <person name="Lipzen A."/>
            <person name="Lutzoni F."/>
            <person name="Magnuson J."/>
            <person name="Mondo S."/>
            <person name="Nolan M."/>
            <person name="Ohm R."/>
            <person name="Pangilinan J."/>
            <person name="Park H.-J."/>
            <person name="Ramirez L."/>
            <person name="Alfaro M."/>
            <person name="Sun H."/>
            <person name="Tritt A."/>
            <person name="Yoshinaga Y."/>
            <person name="Zwiers L.-H."/>
            <person name="Turgeon B."/>
            <person name="Goodwin S."/>
            <person name="Spatafora J."/>
            <person name="Crous P."/>
            <person name="Grigoriev I."/>
        </authorList>
    </citation>
    <scope>NUCLEOTIDE SEQUENCE</scope>
    <source>
        <strain evidence="5">CBS 122368</strain>
    </source>
</reference>
<evidence type="ECO:0000259" key="3">
    <source>
        <dbReference type="Pfam" id="PF16010"/>
    </source>
</evidence>
<evidence type="ECO:0000313" key="6">
    <source>
        <dbReference type="Proteomes" id="UP000800094"/>
    </source>
</evidence>
<dbReference type="Pfam" id="PF22807">
    <property type="entry name" value="TrAA12"/>
    <property type="match status" value="1"/>
</dbReference>
<evidence type="ECO:0000259" key="4">
    <source>
        <dbReference type="Pfam" id="PF22807"/>
    </source>
</evidence>
<dbReference type="InterPro" id="IPR011041">
    <property type="entry name" value="Quinoprot_gluc/sorb_DH_b-prop"/>
</dbReference>
<accession>A0A6A6IV69</accession>
<feature type="chain" id="PRO_5025502754" evidence="2">
    <location>
        <begin position="45"/>
        <end position="677"/>
    </location>
</feature>
<feature type="signal peptide" evidence="2">
    <location>
        <begin position="1"/>
        <end position="44"/>
    </location>
</feature>
<organism evidence="5 6">
    <name type="scientific">Trematosphaeria pertusa</name>
    <dbReference type="NCBI Taxonomy" id="390896"/>
    <lineage>
        <taxon>Eukaryota</taxon>
        <taxon>Fungi</taxon>
        <taxon>Dikarya</taxon>
        <taxon>Ascomycota</taxon>
        <taxon>Pezizomycotina</taxon>
        <taxon>Dothideomycetes</taxon>
        <taxon>Pleosporomycetidae</taxon>
        <taxon>Pleosporales</taxon>
        <taxon>Massarineae</taxon>
        <taxon>Trematosphaeriaceae</taxon>
        <taxon>Trematosphaeria</taxon>
    </lineage>
</organism>
<dbReference type="Gene3D" id="2.60.40.1210">
    <property type="entry name" value="Cellobiose dehydrogenase, cytochrome domain"/>
    <property type="match status" value="1"/>
</dbReference>
<protein>
    <submittedName>
        <fullName evidence="5">Iron reductase domain protein</fullName>
    </submittedName>
</protein>
<dbReference type="Pfam" id="PF16010">
    <property type="entry name" value="CDH-cyt"/>
    <property type="match status" value="1"/>
</dbReference>
<dbReference type="InterPro" id="IPR011042">
    <property type="entry name" value="6-blade_b-propeller_TolB-like"/>
</dbReference>
<feature type="compositionally biased region" description="Low complexity" evidence="1">
    <location>
        <begin position="235"/>
        <end position="270"/>
    </location>
</feature>
<keyword evidence="2" id="KW-0732">Signal</keyword>
<dbReference type="InterPro" id="IPR015920">
    <property type="entry name" value="Cellobiose_DH-like_cyt"/>
</dbReference>
<evidence type="ECO:0000256" key="2">
    <source>
        <dbReference type="SAM" id="SignalP"/>
    </source>
</evidence>
<dbReference type="AlphaFoldDB" id="A0A6A6IV69"/>
<name>A0A6A6IV69_9PLEO</name>
<dbReference type="EMBL" id="ML987190">
    <property type="protein sequence ID" value="KAF2254334.1"/>
    <property type="molecule type" value="Genomic_DNA"/>
</dbReference>
<dbReference type="PANTHER" id="PTHR47797">
    <property type="entry name" value="DEHYDROGENASE, PUTATIVE (AFU_ORTHOLOGUE AFUA_8G05805)-RELATED"/>
    <property type="match status" value="1"/>
</dbReference>
<feature type="domain" description="Pyrroloquinoline quinone-dependent pyranose dehydrogenase beta-propeller" evidence="4">
    <location>
        <begin position="286"/>
        <end position="676"/>
    </location>
</feature>
<dbReference type="CDD" id="cd09630">
    <property type="entry name" value="CDH_like_cytochrome"/>
    <property type="match status" value="1"/>
</dbReference>